<dbReference type="EMBL" id="JACJIK010000001">
    <property type="protein sequence ID" value="MBA9059526.1"/>
    <property type="molecule type" value="Genomic_DNA"/>
</dbReference>
<evidence type="ECO:0000313" key="2">
    <source>
        <dbReference type="EMBL" id="MBA9059526.1"/>
    </source>
</evidence>
<protein>
    <recommendedName>
        <fullName evidence="4">Helix-turn-helix domain-containing protein</fullName>
    </recommendedName>
</protein>
<feature type="compositionally biased region" description="Basic and acidic residues" evidence="1">
    <location>
        <begin position="191"/>
        <end position="211"/>
    </location>
</feature>
<keyword evidence="3" id="KW-1185">Reference proteome</keyword>
<evidence type="ECO:0008006" key="4">
    <source>
        <dbReference type="Google" id="ProtNLM"/>
    </source>
</evidence>
<name>A0ABR6D0E1_9MICC</name>
<dbReference type="RefSeq" id="WP_134377521.1">
    <property type="nucleotide sequence ID" value="NZ_BAAAYW010000013.1"/>
</dbReference>
<sequence>MGASNVIAAYTYWRDRLSHRDLHALVFMAVTALDSDRPPVYYGGWEAVARALGLDLEGNPASAKRTTVKALTALTEAGAITSSGTARAGIRAEYALNLAPGTTYVPSGRGRNVTWTARPTTARGTAMDPQVGTVVDPQRGTVVDPLQGDRGGPRRGTAVDPPRRTQEPQGGTREEPPEEPPITSQPNPGTRVRESDAVNDDRTPSKAEQEARLLAWAAEHYTEDPDALTA</sequence>
<comment type="caution">
    <text evidence="2">The sequence shown here is derived from an EMBL/GenBank/DDBJ whole genome shotgun (WGS) entry which is preliminary data.</text>
</comment>
<evidence type="ECO:0000256" key="1">
    <source>
        <dbReference type="SAM" id="MobiDB-lite"/>
    </source>
</evidence>
<organism evidence="2 3">
    <name type="scientific">Micrococcus yunnanensis</name>
    <dbReference type="NCBI Taxonomy" id="566027"/>
    <lineage>
        <taxon>Bacteria</taxon>
        <taxon>Bacillati</taxon>
        <taxon>Actinomycetota</taxon>
        <taxon>Actinomycetes</taxon>
        <taxon>Micrococcales</taxon>
        <taxon>Micrococcaceae</taxon>
        <taxon>Micrococcus</taxon>
    </lineage>
</organism>
<feature type="region of interest" description="Disordered" evidence="1">
    <location>
        <begin position="118"/>
        <end position="211"/>
    </location>
</feature>
<gene>
    <name evidence="2" type="ORF">HDA34_001233</name>
</gene>
<reference evidence="2 3" key="1">
    <citation type="submission" date="2020-08" db="EMBL/GenBank/DDBJ databases">
        <title>Sequencing the genomes of 1000 actinobacteria strains.</title>
        <authorList>
            <person name="Klenk H.-P."/>
        </authorList>
    </citation>
    <scope>NUCLEOTIDE SEQUENCE [LARGE SCALE GENOMIC DNA]</scope>
    <source>
        <strain evidence="2 3">DSM 21948</strain>
    </source>
</reference>
<proteinExistence type="predicted"/>
<accession>A0ABR6D0E1</accession>
<dbReference type="GeneID" id="93363586"/>
<dbReference type="Proteomes" id="UP000572670">
    <property type="component" value="Unassembled WGS sequence"/>
</dbReference>
<evidence type="ECO:0000313" key="3">
    <source>
        <dbReference type="Proteomes" id="UP000572670"/>
    </source>
</evidence>